<keyword evidence="9" id="KW-0732">Signal</keyword>
<keyword evidence="6" id="KW-1015">Disulfide bond</keyword>
<dbReference type="AlphaFoldDB" id="A0A8K0JSD6"/>
<evidence type="ECO:0000256" key="1">
    <source>
        <dbReference type="ARBA" id="ARBA00007447"/>
    </source>
</evidence>
<feature type="domain" description="Peptidase A1" evidence="10">
    <location>
        <begin position="124"/>
        <end position="447"/>
    </location>
</feature>
<proteinExistence type="inferred from homology"/>
<dbReference type="PANTHER" id="PTHR47966:SF57">
    <property type="entry name" value="PEPTIDASE A1 DOMAIN-CONTAINING PROTEIN"/>
    <property type="match status" value="1"/>
</dbReference>
<dbReference type="InterPro" id="IPR021109">
    <property type="entry name" value="Peptidase_aspartic_dom_sf"/>
</dbReference>
<evidence type="ECO:0000313" key="12">
    <source>
        <dbReference type="Proteomes" id="UP000812966"/>
    </source>
</evidence>
<dbReference type="OrthoDB" id="771136at2759"/>
<feature type="active site" evidence="5">
    <location>
        <position position="334"/>
    </location>
</feature>
<feature type="region of interest" description="Disordered" evidence="8">
    <location>
        <begin position="37"/>
        <end position="63"/>
    </location>
</feature>
<evidence type="ECO:0000256" key="5">
    <source>
        <dbReference type="PIRSR" id="PIRSR601461-1"/>
    </source>
</evidence>
<feature type="region of interest" description="Disordered" evidence="8">
    <location>
        <begin position="457"/>
        <end position="490"/>
    </location>
</feature>
<gene>
    <name evidence="11" type="ORF">FFLO_00323</name>
</gene>
<dbReference type="PANTHER" id="PTHR47966">
    <property type="entry name" value="BETA-SITE APP-CLEAVING ENZYME, ISOFORM A-RELATED"/>
    <property type="match status" value="1"/>
</dbReference>
<protein>
    <recommendedName>
        <fullName evidence="10">Peptidase A1 domain-containing protein</fullName>
    </recommendedName>
</protein>
<evidence type="ECO:0000256" key="4">
    <source>
        <dbReference type="ARBA" id="ARBA00022801"/>
    </source>
</evidence>
<dbReference type="Pfam" id="PF00026">
    <property type="entry name" value="Asp"/>
    <property type="match status" value="1"/>
</dbReference>
<keyword evidence="2 7" id="KW-0645">Protease</keyword>
<evidence type="ECO:0000259" key="10">
    <source>
        <dbReference type="PROSITE" id="PS51767"/>
    </source>
</evidence>
<evidence type="ECO:0000256" key="8">
    <source>
        <dbReference type="SAM" id="MobiDB-lite"/>
    </source>
</evidence>
<feature type="chain" id="PRO_5035455010" description="Peptidase A1 domain-containing protein" evidence="9">
    <location>
        <begin position="28"/>
        <end position="580"/>
    </location>
</feature>
<feature type="disulfide bond" evidence="6">
    <location>
        <begin position="155"/>
        <end position="160"/>
    </location>
</feature>
<dbReference type="SUPFAM" id="SSF50630">
    <property type="entry name" value="Acid proteases"/>
    <property type="match status" value="1"/>
</dbReference>
<dbReference type="InterPro" id="IPR001969">
    <property type="entry name" value="Aspartic_peptidase_AS"/>
</dbReference>
<organism evidence="11 12">
    <name type="scientific">Filobasidium floriforme</name>
    <dbReference type="NCBI Taxonomy" id="5210"/>
    <lineage>
        <taxon>Eukaryota</taxon>
        <taxon>Fungi</taxon>
        <taxon>Dikarya</taxon>
        <taxon>Basidiomycota</taxon>
        <taxon>Agaricomycotina</taxon>
        <taxon>Tremellomycetes</taxon>
        <taxon>Filobasidiales</taxon>
        <taxon>Filobasidiaceae</taxon>
        <taxon>Filobasidium</taxon>
    </lineage>
</organism>
<feature type="compositionally biased region" description="Basic residues" evidence="8">
    <location>
        <begin position="39"/>
        <end position="50"/>
    </location>
</feature>
<dbReference type="InterPro" id="IPR033121">
    <property type="entry name" value="PEPTIDASE_A1"/>
</dbReference>
<dbReference type="EMBL" id="JABELV010000004">
    <property type="protein sequence ID" value="KAG7575333.1"/>
    <property type="molecule type" value="Genomic_DNA"/>
</dbReference>
<dbReference type="PROSITE" id="PS51767">
    <property type="entry name" value="PEPTIDASE_A1"/>
    <property type="match status" value="1"/>
</dbReference>
<accession>A0A8K0JSD6</accession>
<evidence type="ECO:0000256" key="6">
    <source>
        <dbReference type="PIRSR" id="PIRSR601461-2"/>
    </source>
</evidence>
<evidence type="ECO:0000256" key="9">
    <source>
        <dbReference type="SAM" id="SignalP"/>
    </source>
</evidence>
<dbReference type="Gene3D" id="2.40.70.10">
    <property type="entry name" value="Acid Proteases"/>
    <property type="match status" value="2"/>
</dbReference>
<keyword evidence="3 7" id="KW-0064">Aspartyl protease</keyword>
<dbReference type="GO" id="GO:0006508">
    <property type="term" value="P:proteolysis"/>
    <property type="evidence" value="ECO:0007669"/>
    <property type="project" value="UniProtKB-KW"/>
</dbReference>
<dbReference type="GO" id="GO:0004190">
    <property type="term" value="F:aspartic-type endopeptidase activity"/>
    <property type="evidence" value="ECO:0007669"/>
    <property type="project" value="UniProtKB-KW"/>
</dbReference>
<keyword evidence="12" id="KW-1185">Reference proteome</keyword>
<feature type="signal peptide" evidence="9">
    <location>
        <begin position="1"/>
        <end position="27"/>
    </location>
</feature>
<dbReference type="PRINTS" id="PR00792">
    <property type="entry name" value="PEPSIN"/>
</dbReference>
<feature type="active site" evidence="5">
    <location>
        <position position="142"/>
    </location>
</feature>
<evidence type="ECO:0000256" key="7">
    <source>
        <dbReference type="RuleBase" id="RU000454"/>
    </source>
</evidence>
<reference evidence="11" key="1">
    <citation type="submission" date="2020-04" db="EMBL/GenBank/DDBJ databases">
        <title>Analysis of mating type loci in Filobasidium floriforme.</title>
        <authorList>
            <person name="Nowrousian M."/>
        </authorList>
    </citation>
    <scope>NUCLEOTIDE SEQUENCE</scope>
    <source>
        <strain evidence="11">CBS 6242</strain>
    </source>
</reference>
<keyword evidence="4 7" id="KW-0378">Hydrolase</keyword>
<feature type="compositionally biased region" description="Polar residues" evidence="8">
    <location>
        <begin position="540"/>
        <end position="555"/>
    </location>
</feature>
<dbReference type="InterPro" id="IPR001461">
    <property type="entry name" value="Aspartic_peptidase_A1"/>
</dbReference>
<feature type="region of interest" description="Disordered" evidence="8">
    <location>
        <begin position="529"/>
        <end position="556"/>
    </location>
</feature>
<dbReference type="CDD" id="cd05471">
    <property type="entry name" value="pepsin_like"/>
    <property type="match status" value="1"/>
</dbReference>
<dbReference type="InterPro" id="IPR034164">
    <property type="entry name" value="Pepsin-like_dom"/>
</dbReference>
<dbReference type="Proteomes" id="UP000812966">
    <property type="component" value="Unassembled WGS sequence"/>
</dbReference>
<evidence type="ECO:0000313" key="11">
    <source>
        <dbReference type="EMBL" id="KAG7575333.1"/>
    </source>
</evidence>
<name>A0A8K0JSD6_9TREE</name>
<dbReference type="FunFam" id="2.40.70.10:FF:000115">
    <property type="entry name" value="Lysosomal aspartic protease"/>
    <property type="match status" value="1"/>
</dbReference>
<dbReference type="PROSITE" id="PS00141">
    <property type="entry name" value="ASP_PROTEASE"/>
    <property type="match status" value="1"/>
</dbReference>
<comment type="similarity">
    <text evidence="1 7">Belongs to the peptidase A1 family.</text>
</comment>
<comment type="caution">
    <text evidence="11">The sequence shown here is derived from an EMBL/GenBank/DDBJ whole genome shotgun (WGS) entry which is preliminary data.</text>
</comment>
<sequence length="580" mass="60074">MQTQKQTLLTLFFCLALCSWTVPTTIATISSASSGIAQHPRRLHHAHPHSRSPSSSSQSTGGRTITLKHNEAYHAFKRDRGLDWLIKEKDKLDHKYGSGELAQELGRRADSPVTLANQDKDASYSAEISVGSPGQTFDVALDTGSADLWLLSTECTLDTCSGLDKFDPTSSSTYKNGSTGFSIAYGSGDAQGHLGADTVTLGGFSVQGQTFGVVNTMSAGLVDSPLSGLMGLGFKSLTVTGTTPWWMSLAGTSAWSEPLFGFYMRRYRDVDSAAATEAQGGTLTLGYVDEALYEGDIEYVPVDADKQRYWNIPIKGISMQGKTVSLSGVQAAIDTGTTLIGGPEADVQAIYANIPGSRRMTGVYAGYFEYPCSTDIAMDMTFGSFKVTIRSNDFNIGSYGDDASYCTGGVFVQGLAASSPVQWVVGDTMLKNVYSIYRMTPAAVGFAHLPGSGAVSSSSSASSSSSSTSASTSSRASSGTVASSSTASSNSAASTSVSTAIVVVTATGSVDMTSSGVLRSTLLPGDAQTTGLGVAPGESLSGTGTAGSSQPSTTGAALRGSMAPVGGILLSVLLAMFHLV</sequence>
<evidence type="ECO:0000256" key="3">
    <source>
        <dbReference type="ARBA" id="ARBA00022750"/>
    </source>
</evidence>
<evidence type="ECO:0000256" key="2">
    <source>
        <dbReference type="ARBA" id="ARBA00022670"/>
    </source>
</evidence>